<dbReference type="GO" id="GO:0003676">
    <property type="term" value="F:nucleic acid binding"/>
    <property type="evidence" value="ECO:0007669"/>
    <property type="project" value="InterPro"/>
</dbReference>
<feature type="binding site" evidence="5">
    <location>
        <position position="140"/>
    </location>
    <ligand>
        <name>S-adenosyl-L-methionine</name>
        <dbReference type="ChEBI" id="CHEBI:59789"/>
    </ligand>
</feature>
<evidence type="ECO:0000313" key="8">
    <source>
        <dbReference type="EMBL" id="QTN35567.1"/>
    </source>
</evidence>
<dbReference type="GO" id="GO:0032259">
    <property type="term" value="P:methylation"/>
    <property type="evidence" value="ECO:0007669"/>
    <property type="project" value="UniProtKB-KW"/>
</dbReference>
<feature type="binding site" evidence="5">
    <location>
        <position position="183"/>
    </location>
    <ligand>
        <name>S-adenosyl-L-methionine</name>
        <dbReference type="ChEBI" id="CHEBI:59789"/>
    </ligand>
</feature>
<dbReference type="PANTHER" id="PTHR18895:SF74">
    <property type="entry name" value="MTRF1L RELEASE FACTOR GLUTAMINE METHYLTRANSFERASE"/>
    <property type="match status" value="1"/>
</dbReference>
<comment type="catalytic activity">
    <reaction evidence="4 5">
        <text>L-glutaminyl-[peptide chain release factor] + S-adenosyl-L-methionine = N(5)-methyl-L-glutaminyl-[peptide chain release factor] + S-adenosyl-L-homocysteine + H(+)</text>
        <dbReference type="Rhea" id="RHEA:42896"/>
        <dbReference type="Rhea" id="RHEA-COMP:10271"/>
        <dbReference type="Rhea" id="RHEA-COMP:10272"/>
        <dbReference type="ChEBI" id="CHEBI:15378"/>
        <dbReference type="ChEBI" id="CHEBI:30011"/>
        <dbReference type="ChEBI" id="CHEBI:57856"/>
        <dbReference type="ChEBI" id="CHEBI:59789"/>
        <dbReference type="ChEBI" id="CHEBI:61891"/>
        <dbReference type="EC" id="2.1.1.297"/>
    </reaction>
</comment>
<feature type="domain" description="Release factor glutamine methyltransferase N-terminal" evidence="7">
    <location>
        <begin position="5"/>
        <end position="75"/>
    </location>
</feature>
<evidence type="ECO:0000256" key="2">
    <source>
        <dbReference type="ARBA" id="ARBA00022679"/>
    </source>
</evidence>
<protein>
    <recommendedName>
        <fullName evidence="5">Release factor glutamine methyltransferase</fullName>
        <shortName evidence="5">RF MTase</shortName>
        <ecNumber evidence="5">2.1.1.297</ecNumber>
    </recommendedName>
    <alternativeName>
        <fullName evidence="5">N5-glutamine methyltransferase PrmC</fullName>
    </alternativeName>
    <alternativeName>
        <fullName evidence="5">Protein-(glutamine-N5) MTase PrmC</fullName>
    </alternativeName>
    <alternativeName>
        <fullName evidence="5">Protein-glutamine N-methyltransferase PrmC</fullName>
    </alternativeName>
</protein>
<dbReference type="Gene3D" id="3.40.50.150">
    <property type="entry name" value="Vaccinia Virus protein VP39"/>
    <property type="match status" value="1"/>
</dbReference>
<reference evidence="8" key="1">
    <citation type="submission" date="2020-07" db="EMBL/GenBank/DDBJ databases">
        <title>Genome sequences of bacteria associated with the marine, planktonic diatom Thalassiosira profunda strain ECT2AJA-044.</title>
        <authorList>
            <person name="Gargas C.B."/>
            <person name="Roberts W.R."/>
            <person name="Alverson A.J."/>
        </authorList>
    </citation>
    <scope>NUCLEOTIDE SEQUENCE</scope>
    <source>
        <strain evidence="8">ECT2AJA-044</strain>
    </source>
</reference>
<name>A0A975ENS1_9RHOB</name>
<keyword evidence="3 5" id="KW-0949">S-adenosyl-L-methionine</keyword>
<gene>
    <name evidence="5 8" type="primary">prmC</name>
    <name evidence="8" type="ORF">HZ995_13950</name>
</gene>
<dbReference type="EC" id="2.1.1.297" evidence="5"/>
<dbReference type="InterPro" id="IPR040758">
    <property type="entry name" value="PrmC_N"/>
</dbReference>
<organism evidence="8 9">
    <name type="scientific">Cognatishimia activa</name>
    <dbReference type="NCBI Taxonomy" id="1715691"/>
    <lineage>
        <taxon>Bacteria</taxon>
        <taxon>Pseudomonadati</taxon>
        <taxon>Pseudomonadota</taxon>
        <taxon>Alphaproteobacteria</taxon>
        <taxon>Rhodobacterales</taxon>
        <taxon>Paracoccaceae</taxon>
        <taxon>Cognatishimia</taxon>
    </lineage>
</organism>
<dbReference type="InterPro" id="IPR050320">
    <property type="entry name" value="N5-glutamine_MTase"/>
</dbReference>
<evidence type="ECO:0000259" key="7">
    <source>
        <dbReference type="Pfam" id="PF17827"/>
    </source>
</evidence>
<dbReference type="KEGG" id="cact:HZ995_13950"/>
<sequence length="277" mass="30109">MILRQVLMEGAKALREAGIEGPERDARLLLAEVIGMPAARLSLEPDLKVTEAQTKEFHGFLARRAAREPVSKILGRRNFWGRDFEITPDVLDPRPETETLIDLALKGAKPDTILDLGCGSGIIALTLLAELSEAQAHASDISQACLDVTLRNAKTLSVLGRLTAIKSNWFSEIRGEFDLIVSNPPYISDAEMAELSLDVLNHDPHLALTPGGDGLAPYEVLAKGARKHLAPQGRILVEIGYRQGPDVVRIFQNAGLAQVACHKDLNGHDRVVSAHQS</sequence>
<feature type="binding site" evidence="5">
    <location>
        <position position="169"/>
    </location>
    <ligand>
        <name>S-adenosyl-L-methionine</name>
        <dbReference type="ChEBI" id="CHEBI:59789"/>
    </ligand>
</feature>
<dbReference type="SUPFAM" id="SSF53335">
    <property type="entry name" value="S-adenosyl-L-methionine-dependent methyltransferases"/>
    <property type="match status" value="1"/>
</dbReference>
<dbReference type="Proteomes" id="UP000665026">
    <property type="component" value="Chromosome"/>
</dbReference>
<dbReference type="Gene3D" id="1.10.8.10">
    <property type="entry name" value="DNA helicase RuvA subunit, C-terminal domain"/>
    <property type="match status" value="1"/>
</dbReference>
<dbReference type="CDD" id="cd02440">
    <property type="entry name" value="AdoMet_MTases"/>
    <property type="match status" value="1"/>
</dbReference>
<evidence type="ECO:0000256" key="1">
    <source>
        <dbReference type="ARBA" id="ARBA00022603"/>
    </source>
</evidence>
<keyword evidence="2 5" id="KW-0808">Transferase</keyword>
<dbReference type="InterPro" id="IPR007848">
    <property type="entry name" value="Small_mtfrase_dom"/>
</dbReference>
<dbReference type="InterPro" id="IPR004556">
    <property type="entry name" value="HemK-like"/>
</dbReference>
<comment type="similarity">
    <text evidence="5">Belongs to the protein N5-glutamine methyltransferase family. PrmC subfamily.</text>
</comment>
<accession>A0A975ENS1</accession>
<dbReference type="InterPro" id="IPR002052">
    <property type="entry name" value="DNA_methylase_N6_adenine_CS"/>
</dbReference>
<dbReference type="AlphaFoldDB" id="A0A975ENS1"/>
<dbReference type="RefSeq" id="WP_209356271.1">
    <property type="nucleotide sequence ID" value="NZ_CP060010.1"/>
</dbReference>
<dbReference type="PROSITE" id="PS00092">
    <property type="entry name" value="N6_MTASE"/>
    <property type="match status" value="1"/>
</dbReference>
<dbReference type="HAMAP" id="MF_02126">
    <property type="entry name" value="RF_methyltr_PrmC"/>
    <property type="match status" value="1"/>
</dbReference>
<dbReference type="NCBIfam" id="TIGR03534">
    <property type="entry name" value="RF_mod_PrmC"/>
    <property type="match status" value="1"/>
</dbReference>
<dbReference type="NCBIfam" id="TIGR00536">
    <property type="entry name" value="hemK_fam"/>
    <property type="match status" value="1"/>
</dbReference>
<dbReference type="Pfam" id="PF17827">
    <property type="entry name" value="PrmC_N"/>
    <property type="match status" value="1"/>
</dbReference>
<dbReference type="EMBL" id="CP060010">
    <property type="protein sequence ID" value="QTN35567.1"/>
    <property type="molecule type" value="Genomic_DNA"/>
</dbReference>
<dbReference type="GO" id="GO:0102559">
    <property type="term" value="F:peptide chain release factor N(5)-glutamine methyltransferase activity"/>
    <property type="evidence" value="ECO:0007669"/>
    <property type="project" value="UniProtKB-EC"/>
</dbReference>
<dbReference type="InterPro" id="IPR029063">
    <property type="entry name" value="SAM-dependent_MTases_sf"/>
</dbReference>
<dbReference type="Pfam" id="PF05175">
    <property type="entry name" value="MTS"/>
    <property type="match status" value="1"/>
</dbReference>
<evidence type="ECO:0000256" key="5">
    <source>
        <dbReference type="HAMAP-Rule" id="MF_02126"/>
    </source>
</evidence>
<proteinExistence type="inferred from homology"/>
<feature type="binding site" evidence="5">
    <location>
        <begin position="117"/>
        <end position="121"/>
    </location>
    <ligand>
        <name>S-adenosyl-L-methionine</name>
        <dbReference type="ChEBI" id="CHEBI:59789"/>
    </ligand>
</feature>
<evidence type="ECO:0000259" key="6">
    <source>
        <dbReference type="Pfam" id="PF05175"/>
    </source>
</evidence>
<feature type="domain" description="Methyltransferase small" evidence="6">
    <location>
        <begin position="106"/>
        <end position="212"/>
    </location>
</feature>
<evidence type="ECO:0000256" key="4">
    <source>
        <dbReference type="ARBA" id="ARBA00048391"/>
    </source>
</evidence>
<evidence type="ECO:0000256" key="3">
    <source>
        <dbReference type="ARBA" id="ARBA00022691"/>
    </source>
</evidence>
<keyword evidence="1 5" id="KW-0489">Methyltransferase</keyword>
<dbReference type="PANTHER" id="PTHR18895">
    <property type="entry name" value="HEMK METHYLTRANSFERASE"/>
    <property type="match status" value="1"/>
</dbReference>
<evidence type="ECO:0000313" key="9">
    <source>
        <dbReference type="Proteomes" id="UP000665026"/>
    </source>
</evidence>
<feature type="binding site" evidence="5">
    <location>
        <begin position="183"/>
        <end position="186"/>
    </location>
    <ligand>
        <name>substrate</name>
    </ligand>
</feature>
<comment type="function">
    <text evidence="5">Methylates the class 1 translation termination release factors RF1/PrfA and RF2/PrfB on the glutamine residue of the universally conserved GGQ motif.</text>
</comment>
<dbReference type="InterPro" id="IPR019874">
    <property type="entry name" value="RF_methyltr_PrmC"/>
</dbReference>